<accession>A0A9N9N9M0</accession>
<sequence length="232" mass="26042">MDFGDRRDFCRMFRANKTVKYTDPEKEVYGLRRIGFYFQITNLTAAEETSLGIASISIQLTSPDFNPLIYPGQDIDNMEKAHKSLLLLQWNFISAMAGYATVVRFTTKSYKSIIPASIGAITGFETNYNQATFIESEVSQFPFNKNPFNMPNGTSGYFSVSAGSFIQEETIEQRTTIILGIISSAGGFFGAIMTIYSLLYGKSALNPWGIIHRRFVPKKKLKFECNNACEGQ</sequence>
<name>A0A9N9N9M0_9GLOM</name>
<dbReference type="OrthoDB" id="2339353at2759"/>
<keyword evidence="1" id="KW-0472">Membrane</keyword>
<gene>
    <name evidence="2" type="ORF">DERYTH_LOCUS13882</name>
</gene>
<dbReference type="Proteomes" id="UP000789405">
    <property type="component" value="Unassembled WGS sequence"/>
</dbReference>
<keyword evidence="1" id="KW-1133">Transmembrane helix</keyword>
<keyword evidence="1" id="KW-0812">Transmembrane</keyword>
<proteinExistence type="predicted"/>
<feature type="transmembrane region" description="Helical" evidence="1">
    <location>
        <begin position="177"/>
        <end position="199"/>
    </location>
</feature>
<comment type="caution">
    <text evidence="2">The sequence shown here is derived from an EMBL/GenBank/DDBJ whole genome shotgun (WGS) entry which is preliminary data.</text>
</comment>
<feature type="non-terminal residue" evidence="2">
    <location>
        <position position="232"/>
    </location>
</feature>
<dbReference type="AlphaFoldDB" id="A0A9N9N9M0"/>
<protein>
    <submittedName>
        <fullName evidence="2">6066_t:CDS:1</fullName>
    </submittedName>
</protein>
<dbReference type="EMBL" id="CAJVPY010010081">
    <property type="protein sequence ID" value="CAG8715196.1"/>
    <property type="molecule type" value="Genomic_DNA"/>
</dbReference>
<organism evidence="2 3">
    <name type="scientific">Dentiscutata erythropus</name>
    <dbReference type="NCBI Taxonomy" id="1348616"/>
    <lineage>
        <taxon>Eukaryota</taxon>
        <taxon>Fungi</taxon>
        <taxon>Fungi incertae sedis</taxon>
        <taxon>Mucoromycota</taxon>
        <taxon>Glomeromycotina</taxon>
        <taxon>Glomeromycetes</taxon>
        <taxon>Diversisporales</taxon>
        <taxon>Gigasporaceae</taxon>
        <taxon>Dentiscutata</taxon>
    </lineage>
</organism>
<keyword evidence="3" id="KW-1185">Reference proteome</keyword>
<evidence type="ECO:0000313" key="3">
    <source>
        <dbReference type="Proteomes" id="UP000789405"/>
    </source>
</evidence>
<evidence type="ECO:0000256" key="1">
    <source>
        <dbReference type="SAM" id="Phobius"/>
    </source>
</evidence>
<reference evidence="2" key="1">
    <citation type="submission" date="2021-06" db="EMBL/GenBank/DDBJ databases">
        <authorList>
            <person name="Kallberg Y."/>
            <person name="Tangrot J."/>
            <person name="Rosling A."/>
        </authorList>
    </citation>
    <scope>NUCLEOTIDE SEQUENCE</scope>
    <source>
        <strain evidence="2">MA453B</strain>
    </source>
</reference>
<evidence type="ECO:0000313" key="2">
    <source>
        <dbReference type="EMBL" id="CAG8715196.1"/>
    </source>
</evidence>